<proteinExistence type="predicted"/>
<keyword evidence="2" id="KW-1185">Reference proteome</keyword>
<dbReference type="PANTHER" id="PTHR10000:SF25">
    <property type="entry name" value="PHOSPHATASE YKRA-RELATED"/>
    <property type="match status" value="1"/>
</dbReference>
<dbReference type="NCBIfam" id="TIGR01484">
    <property type="entry name" value="HAD-SF-IIB"/>
    <property type="match status" value="1"/>
</dbReference>
<dbReference type="Gene3D" id="3.30.1240.10">
    <property type="match status" value="1"/>
</dbReference>
<dbReference type="Gene3D" id="3.40.50.1000">
    <property type="entry name" value="HAD superfamily/HAD-like"/>
    <property type="match status" value="1"/>
</dbReference>
<dbReference type="EMBL" id="JANGCH010000007">
    <property type="protein sequence ID" value="MCQ5121898.1"/>
    <property type="molecule type" value="Genomic_DNA"/>
</dbReference>
<dbReference type="SFLD" id="SFLDS00003">
    <property type="entry name" value="Haloacid_Dehalogenase"/>
    <property type="match status" value="1"/>
</dbReference>
<sequence>MKQPKAFFFDLDGTSYYHKYHDVMPSTLQAWKALQKKGYRVAIATSRCLKEMENFRKEVRVFPFDAVISDGGALISERGKVIHRLPISRQSMHFLQEYCAEHEIVFRYSTQNGDYFSMPCAQEIKAVYFKLYLNVPQVKAYAQEDEVYNVLLYVPDEQARKDLMAGLADCAFTDHKSVLEVTDQKANKITGIEWLCAYWGMDMEETMAFGDGFNDVEMIKRAGIGVAMGNGEANCKEVADHVCDRIEQDGIAKLLKELEILADEAG</sequence>
<comment type="caution">
    <text evidence="1">The sequence shown here is derived from an EMBL/GenBank/DDBJ whole genome shotgun (WGS) entry which is preliminary data.</text>
</comment>
<organism evidence="1 2">
    <name type="scientific">Massilicoli timonensis</name>
    <dbReference type="NCBI Taxonomy" id="2015901"/>
    <lineage>
        <taxon>Bacteria</taxon>
        <taxon>Bacillati</taxon>
        <taxon>Bacillota</taxon>
        <taxon>Erysipelotrichia</taxon>
        <taxon>Erysipelotrichales</taxon>
        <taxon>Erysipelotrichaceae</taxon>
        <taxon>Massilicoli</taxon>
    </lineage>
</organism>
<dbReference type="Proteomes" id="UP001524435">
    <property type="component" value="Unassembled WGS sequence"/>
</dbReference>
<protein>
    <submittedName>
        <fullName evidence="1">Cof-type HAD-IIB family hydrolase</fullName>
    </submittedName>
</protein>
<dbReference type="RefSeq" id="WP_256197802.1">
    <property type="nucleotide sequence ID" value="NZ_JANGCH010000007.1"/>
</dbReference>
<dbReference type="InterPro" id="IPR000150">
    <property type="entry name" value="Cof"/>
</dbReference>
<reference evidence="1 2" key="1">
    <citation type="submission" date="2022-06" db="EMBL/GenBank/DDBJ databases">
        <title>Isolation of gut microbiota from human fecal samples.</title>
        <authorList>
            <person name="Pamer E.G."/>
            <person name="Barat B."/>
            <person name="Waligurski E."/>
            <person name="Medina S."/>
            <person name="Paddock L."/>
            <person name="Mostad J."/>
        </authorList>
    </citation>
    <scope>NUCLEOTIDE SEQUENCE [LARGE SCALE GENOMIC DNA]</scope>
    <source>
        <strain evidence="1 2">DFI.6.1</strain>
    </source>
</reference>
<dbReference type="InterPro" id="IPR036412">
    <property type="entry name" value="HAD-like_sf"/>
</dbReference>
<accession>A0ABT1SLK7</accession>
<dbReference type="InterPro" id="IPR023214">
    <property type="entry name" value="HAD_sf"/>
</dbReference>
<evidence type="ECO:0000313" key="1">
    <source>
        <dbReference type="EMBL" id="MCQ5121898.1"/>
    </source>
</evidence>
<name>A0ABT1SLK7_9FIRM</name>
<dbReference type="Pfam" id="PF08282">
    <property type="entry name" value="Hydrolase_3"/>
    <property type="match status" value="1"/>
</dbReference>
<dbReference type="GO" id="GO:0016787">
    <property type="term" value="F:hydrolase activity"/>
    <property type="evidence" value="ECO:0007669"/>
    <property type="project" value="UniProtKB-KW"/>
</dbReference>
<dbReference type="SUPFAM" id="SSF56784">
    <property type="entry name" value="HAD-like"/>
    <property type="match status" value="1"/>
</dbReference>
<gene>
    <name evidence="1" type="ORF">NE663_06440</name>
</gene>
<dbReference type="NCBIfam" id="TIGR00099">
    <property type="entry name" value="Cof-subfamily"/>
    <property type="match status" value="1"/>
</dbReference>
<keyword evidence="1" id="KW-0378">Hydrolase</keyword>
<dbReference type="PANTHER" id="PTHR10000">
    <property type="entry name" value="PHOSPHOSERINE PHOSPHATASE"/>
    <property type="match status" value="1"/>
</dbReference>
<dbReference type="SFLD" id="SFLDG01140">
    <property type="entry name" value="C2.B:_Phosphomannomutase_and_P"/>
    <property type="match status" value="1"/>
</dbReference>
<dbReference type="InterPro" id="IPR006379">
    <property type="entry name" value="HAD-SF_hydro_IIB"/>
</dbReference>
<evidence type="ECO:0000313" key="2">
    <source>
        <dbReference type="Proteomes" id="UP001524435"/>
    </source>
</evidence>
<dbReference type="PROSITE" id="PS01229">
    <property type="entry name" value="COF_2"/>
    <property type="match status" value="1"/>
</dbReference>